<proteinExistence type="predicted"/>
<dbReference type="CDD" id="cd10941">
    <property type="entry name" value="CE4_PuuE_HpPgdA_like_2"/>
    <property type="match status" value="1"/>
</dbReference>
<dbReference type="RefSeq" id="WP_283345332.1">
    <property type="nucleotide sequence ID" value="NZ_JASHIF010000012.1"/>
</dbReference>
<dbReference type="InterPro" id="IPR011330">
    <property type="entry name" value="Glyco_hydro/deAcase_b/a-brl"/>
</dbReference>
<dbReference type="PANTHER" id="PTHR47561:SF1">
    <property type="entry name" value="POLYSACCHARIDE DEACETYLASE FAMILY PROTEIN (AFU_ORTHOLOGUE AFUA_6G05030)"/>
    <property type="match status" value="1"/>
</dbReference>
<accession>A0ABT6YC67</accession>
<comment type="caution">
    <text evidence="2">The sequence shown here is derived from an EMBL/GenBank/DDBJ whole genome shotgun (WGS) entry which is preliminary data.</text>
</comment>
<name>A0ABT6YC67_9BACT</name>
<protein>
    <submittedName>
        <fullName evidence="2">Polysaccharide deacetylase family protein</fullName>
    </submittedName>
</protein>
<dbReference type="InterPro" id="IPR002509">
    <property type="entry name" value="NODB_dom"/>
</dbReference>
<reference evidence="2 3" key="1">
    <citation type="submission" date="2023-05" db="EMBL/GenBank/DDBJ databases">
        <title>Novel species of genus Flectobacillus isolated from stream in China.</title>
        <authorList>
            <person name="Lu H."/>
        </authorList>
    </citation>
    <scope>NUCLEOTIDE SEQUENCE [LARGE SCALE GENOMIC DNA]</scope>
    <source>
        <strain evidence="2 3">KCTC 42575</strain>
    </source>
</reference>
<evidence type="ECO:0000313" key="2">
    <source>
        <dbReference type="EMBL" id="MDI9860713.1"/>
    </source>
</evidence>
<evidence type="ECO:0000259" key="1">
    <source>
        <dbReference type="Pfam" id="PF01522"/>
    </source>
</evidence>
<dbReference type="SUPFAM" id="SSF88713">
    <property type="entry name" value="Glycoside hydrolase/deacetylase"/>
    <property type="match status" value="1"/>
</dbReference>
<dbReference type="Gene3D" id="3.20.20.370">
    <property type="entry name" value="Glycoside hydrolase/deacetylase"/>
    <property type="match status" value="1"/>
</dbReference>
<organism evidence="2 3">
    <name type="scientific">Flectobacillus roseus</name>
    <dbReference type="NCBI Taxonomy" id="502259"/>
    <lineage>
        <taxon>Bacteria</taxon>
        <taxon>Pseudomonadati</taxon>
        <taxon>Bacteroidota</taxon>
        <taxon>Cytophagia</taxon>
        <taxon>Cytophagales</taxon>
        <taxon>Flectobacillaceae</taxon>
        <taxon>Flectobacillus</taxon>
    </lineage>
</organism>
<feature type="domain" description="NodB homology" evidence="1">
    <location>
        <begin position="41"/>
        <end position="110"/>
    </location>
</feature>
<dbReference type="Pfam" id="PF01522">
    <property type="entry name" value="Polysacc_deac_1"/>
    <property type="match status" value="1"/>
</dbReference>
<dbReference type="InterPro" id="IPR045235">
    <property type="entry name" value="PuuE_HpPgdA-like"/>
</dbReference>
<dbReference type="Proteomes" id="UP001236507">
    <property type="component" value="Unassembled WGS sequence"/>
</dbReference>
<sequence length="264" mass="30519">MLKAILTFDVEEFDVPLEYGQQITMEEQIEVSTRGTLLLKALLDKHQVKSTIFCTGQYALSQPELLKTLAEKHEIASHGMYHSSFDAKVDLPASKKLLSQITGQSVEGFRMARMMPVENQDIADAGYVYNASLNPTFLPGRYNHLDKPKLPFVQDRLWQIPATVTPNLRFPMFWLSFKNLPFSVYKMFSNSALNRYGIINLYFHPWEFTDLSAYTTIPAYVRKHSDRVLLQRLDDYITWLKAKGVTFITMKEYVEELKLKSNTK</sequence>
<dbReference type="PANTHER" id="PTHR47561">
    <property type="entry name" value="POLYSACCHARIDE DEACETYLASE FAMILY PROTEIN (AFU_ORTHOLOGUE AFUA_6G05030)"/>
    <property type="match status" value="1"/>
</dbReference>
<dbReference type="EMBL" id="JASHIF010000012">
    <property type="protein sequence ID" value="MDI9860713.1"/>
    <property type="molecule type" value="Genomic_DNA"/>
</dbReference>
<evidence type="ECO:0000313" key="3">
    <source>
        <dbReference type="Proteomes" id="UP001236507"/>
    </source>
</evidence>
<keyword evidence="3" id="KW-1185">Reference proteome</keyword>
<gene>
    <name evidence="2" type="ORF">QM524_15965</name>
</gene>